<accession>A0A2H9TPI0</accession>
<dbReference type="GO" id="GO:0031080">
    <property type="term" value="C:nuclear pore outer ring"/>
    <property type="evidence" value="ECO:0007669"/>
    <property type="project" value="TreeGrafter"/>
</dbReference>
<evidence type="ECO:0000256" key="10">
    <source>
        <dbReference type="ARBA" id="ARBA00023242"/>
    </source>
</evidence>
<keyword evidence="6" id="KW-0509">mRNA transport</keyword>
<dbReference type="PROSITE" id="PS50294">
    <property type="entry name" value="WD_REPEATS_REGION"/>
    <property type="match status" value="1"/>
</dbReference>
<dbReference type="Pfam" id="PF00400">
    <property type="entry name" value="WD40"/>
    <property type="match status" value="2"/>
</dbReference>
<evidence type="ECO:0000256" key="5">
    <source>
        <dbReference type="ARBA" id="ARBA00022737"/>
    </source>
</evidence>
<dbReference type="Proteomes" id="UP000240830">
    <property type="component" value="Unassembled WGS sequence"/>
</dbReference>
<dbReference type="EMBL" id="MTSL01000051">
    <property type="protein sequence ID" value="PJF19570.1"/>
    <property type="molecule type" value="Genomic_DNA"/>
</dbReference>
<evidence type="ECO:0000256" key="11">
    <source>
        <dbReference type="PROSITE-ProRule" id="PRU00221"/>
    </source>
</evidence>
<keyword evidence="4 11" id="KW-0853">WD repeat</keyword>
<evidence type="ECO:0000256" key="4">
    <source>
        <dbReference type="ARBA" id="ARBA00022574"/>
    </source>
</evidence>
<comment type="subcellular location">
    <subcellularLocation>
        <location evidence="1">Nucleus</location>
        <location evidence="1">Nuclear pore complex</location>
    </subcellularLocation>
</comment>
<dbReference type="PROSITE" id="PS50082">
    <property type="entry name" value="WD_REPEATS_2"/>
    <property type="match status" value="1"/>
</dbReference>
<gene>
    <name evidence="12" type="ORF">PSACC_00620</name>
</gene>
<dbReference type="STRING" id="1246581.A0A2H9TPI0"/>
<keyword evidence="8" id="KW-0811">Translocation</keyword>
<evidence type="ECO:0000256" key="7">
    <source>
        <dbReference type="ARBA" id="ARBA00022927"/>
    </source>
</evidence>
<keyword evidence="7" id="KW-0653">Protein transport</keyword>
<comment type="caution">
    <text evidence="12">The sequence shown here is derived from an EMBL/GenBank/DDBJ whole genome shotgun (WGS) entry which is preliminary data.</text>
</comment>
<dbReference type="PANTHER" id="PTHR11024:SF2">
    <property type="entry name" value="PROTEIN SEC13 HOMOLOG"/>
    <property type="match status" value="1"/>
</dbReference>
<dbReference type="GO" id="GO:0051028">
    <property type="term" value="P:mRNA transport"/>
    <property type="evidence" value="ECO:0007669"/>
    <property type="project" value="UniProtKB-KW"/>
</dbReference>
<dbReference type="InterPro" id="IPR001680">
    <property type="entry name" value="WD40_rpt"/>
</dbReference>
<dbReference type="SUPFAM" id="SSF50978">
    <property type="entry name" value="WD40 repeat-like"/>
    <property type="match status" value="1"/>
</dbReference>
<comment type="similarity">
    <text evidence="2">Belongs to the WD repeat SEC13 family.</text>
</comment>
<dbReference type="OrthoDB" id="364224at2759"/>
<dbReference type="InterPro" id="IPR037363">
    <property type="entry name" value="Sec13/Seh1_fam"/>
</dbReference>
<proteinExistence type="inferred from homology"/>
<dbReference type="GO" id="GO:0005198">
    <property type="term" value="F:structural molecule activity"/>
    <property type="evidence" value="ECO:0007669"/>
    <property type="project" value="InterPro"/>
</dbReference>
<evidence type="ECO:0000256" key="9">
    <source>
        <dbReference type="ARBA" id="ARBA00023132"/>
    </source>
</evidence>
<dbReference type="Gene3D" id="2.130.10.10">
    <property type="entry name" value="YVTN repeat-like/Quinoprotein amine dehydrogenase"/>
    <property type="match status" value="1"/>
</dbReference>
<reference evidence="12 13" key="1">
    <citation type="submission" date="2016-10" db="EMBL/GenBank/DDBJ databases">
        <title>The genome of Paramicrosporidium saccamoebae is the missing link in understanding Cryptomycota and Microsporidia evolution.</title>
        <authorList>
            <person name="Quandt C.A."/>
            <person name="Beaudet D."/>
            <person name="Corsaro D."/>
            <person name="Michel R."/>
            <person name="Corradi N."/>
            <person name="James T."/>
        </authorList>
    </citation>
    <scope>NUCLEOTIDE SEQUENCE [LARGE SCALE GENOMIC DNA]</scope>
    <source>
        <strain evidence="12 13">KSL3</strain>
    </source>
</reference>
<dbReference type="InterPro" id="IPR015943">
    <property type="entry name" value="WD40/YVTN_repeat-like_dom_sf"/>
</dbReference>
<dbReference type="GO" id="GO:0090114">
    <property type="term" value="P:COPII-coated vesicle budding"/>
    <property type="evidence" value="ECO:0007669"/>
    <property type="project" value="TreeGrafter"/>
</dbReference>
<evidence type="ECO:0000313" key="12">
    <source>
        <dbReference type="EMBL" id="PJF19570.1"/>
    </source>
</evidence>
<dbReference type="PANTHER" id="PTHR11024">
    <property type="entry name" value="NUCLEAR PORE COMPLEX PROTEIN SEC13 / SEH1 FAMILY MEMBER"/>
    <property type="match status" value="1"/>
</dbReference>
<keyword evidence="10" id="KW-0539">Nucleus</keyword>
<dbReference type="GO" id="GO:0030127">
    <property type="term" value="C:COPII vesicle coat"/>
    <property type="evidence" value="ECO:0007669"/>
    <property type="project" value="TreeGrafter"/>
</dbReference>
<evidence type="ECO:0000256" key="6">
    <source>
        <dbReference type="ARBA" id="ARBA00022816"/>
    </source>
</evidence>
<keyword evidence="3" id="KW-0813">Transport</keyword>
<keyword evidence="5" id="KW-0677">Repeat</keyword>
<evidence type="ECO:0000313" key="13">
    <source>
        <dbReference type="Proteomes" id="UP000240830"/>
    </source>
</evidence>
<dbReference type="GO" id="GO:0032527">
    <property type="term" value="P:protein exit from endoplasmic reticulum"/>
    <property type="evidence" value="ECO:0007669"/>
    <property type="project" value="TreeGrafter"/>
</dbReference>
<evidence type="ECO:0000256" key="1">
    <source>
        <dbReference type="ARBA" id="ARBA00004567"/>
    </source>
</evidence>
<protein>
    <submittedName>
        <fullName evidence="12">Uncharacterized protein</fullName>
    </submittedName>
</protein>
<dbReference type="GO" id="GO:0032008">
    <property type="term" value="P:positive regulation of TOR signaling"/>
    <property type="evidence" value="ECO:0007669"/>
    <property type="project" value="TreeGrafter"/>
</dbReference>
<evidence type="ECO:0000256" key="8">
    <source>
        <dbReference type="ARBA" id="ARBA00023010"/>
    </source>
</evidence>
<dbReference type="AlphaFoldDB" id="A0A2H9TPI0"/>
<dbReference type="InterPro" id="IPR036322">
    <property type="entry name" value="WD40_repeat_dom_sf"/>
</dbReference>
<feature type="repeat" description="WD" evidence="11">
    <location>
        <begin position="11"/>
        <end position="47"/>
    </location>
</feature>
<evidence type="ECO:0000256" key="3">
    <source>
        <dbReference type="ARBA" id="ARBA00022448"/>
    </source>
</evidence>
<keyword evidence="9" id="KW-0906">Nuclear pore complex</keyword>
<keyword evidence="13" id="KW-1185">Reference proteome</keyword>
<dbReference type="GO" id="GO:0006606">
    <property type="term" value="P:protein import into nucleus"/>
    <property type="evidence" value="ECO:0007669"/>
    <property type="project" value="TreeGrafter"/>
</dbReference>
<organism evidence="12 13">
    <name type="scientific">Paramicrosporidium saccamoebae</name>
    <dbReference type="NCBI Taxonomy" id="1246581"/>
    <lineage>
        <taxon>Eukaryota</taxon>
        <taxon>Fungi</taxon>
        <taxon>Fungi incertae sedis</taxon>
        <taxon>Cryptomycota</taxon>
        <taxon>Cryptomycota incertae sedis</taxon>
        <taxon>Paramicrosporidium</taxon>
    </lineage>
</organism>
<name>A0A2H9TPI0_9FUNG</name>
<dbReference type="SMART" id="SM00320">
    <property type="entry name" value="WD40"/>
    <property type="match status" value="2"/>
</dbReference>
<sequence>MNGEWELENELTGHNDWVRDVAWAPNIGVPCHTLVSCSQDRTVLVWKSPDGASWTSKPLSAEPFPDTLWRVNFSPAGNLLAVAGGDNHITMWREKLDGEWECVTNVDQAALAQKQ</sequence>
<evidence type="ECO:0000256" key="2">
    <source>
        <dbReference type="ARBA" id="ARBA00010102"/>
    </source>
</evidence>